<feature type="transmembrane region" description="Helical" evidence="1">
    <location>
        <begin position="224"/>
        <end position="247"/>
    </location>
</feature>
<gene>
    <name evidence="2" type="ORF">UR08_07740</name>
</gene>
<keyword evidence="1" id="KW-1133">Transmembrane helix</keyword>
<reference evidence="3" key="1">
    <citation type="submission" date="2015-04" db="EMBL/GenBank/DDBJ databases">
        <authorList>
            <person name="Schardt J."/>
            <person name="Mueller-Herbst S."/>
            <person name="Scherer S."/>
            <person name="Huptas C."/>
        </authorList>
    </citation>
    <scope>NUCLEOTIDE SEQUENCE [LARGE SCALE GENOMIC DNA]</scope>
    <source>
        <strain evidence="3">Kiel-L1</strain>
    </source>
</reference>
<protein>
    <submittedName>
        <fullName evidence="2">Uncharacterized protein</fullName>
    </submittedName>
</protein>
<feature type="transmembrane region" description="Helical" evidence="1">
    <location>
        <begin position="62"/>
        <end position="81"/>
    </location>
</feature>
<evidence type="ECO:0000256" key="1">
    <source>
        <dbReference type="SAM" id="Phobius"/>
    </source>
</evidence>
<dbReference type="EMBL" id="LARY01000002">
    <property type="protein sequence ID" value="RDX00855.1"/>
    <property type="molecule type" value="Genomic_DNA"/>
</dbReference>
<sequence>MEMINRILRIAQIVLMFFIIFMTLGGIYFLLNFIPVTLMGILYWGVIALFYLSLVIGRLTGIGNGIGGILIICGALWNAMASLNGYEVMFMPAWFFKIPLVLAFSGLFVLSIDLYLKRKVVISHKVRTKSNFWIVVMNLLVMLGFYFLIHAPRVTLANVDQAVSITYFTGIYLYLSVAAILLTAIALGLVIMNIKRSYKIGTSIVSFLVILTFDGIYFATPASFWFGFNPVLLSLYLLTFVAALPVIKNSSKRSLVVENQKESME</sequence>
<feature type="transmembrane region" description="Helical" evidence="1">
    <location>
        <begin position="132"/>
        <end position="151"/>
    </location>
</feature>
<proteinExistence type="predicted"/>
<feature type="transmembrane region" description="Helical" evidence="1">
    <location>
        <begin position="198"/>
        <end position="218"/>
    </location>
</feature>
<keyword evidence="3" id="KW-1185">Reference proteome</keyword>
<comment type="caution">
    <text evidence="2">The sequence shown here is derived from an EMBL/GenBank/DDBJ whole genome shotgun (WGS) entry which is preliminary data.</text>
</comment>
<feature type="transmembrane region" description="Helical" evidence="1">
    <location>
        <begin position="93"/>
        <end position="112"/>
    </location>
</feature>
<feature type="transmembrane region" description="Helical" evidence="1">
    <location>
        <begin position="171"/>
        <end position="191"/>
    </location>
</feature>
<dbReference type="Proteomes" id="UP000257055">
    <property type="component" value="Unassembled WGS sequence"/>
</dbReference>
<dbReference type="AlphaFoldDB" id="A0A3D8TPY5"/>
<keyword evidence="1" id="KW-0472">Membrane</keyword>
<evidence type="ECO:0000313" key="3">
    <source>
        <dbReference type="Proteomes" id="UP000257055"/>
    </source>
</evidence>
<dbReference type="RefSeq" id="WP_115753100.1">
    <property type="nucleotide sequence ID" value="NZ_LARY01000002.1"/>
</dbReference>
<organism evidence="2 3">
    <name type="scientific">Listeria kieliensis</name>
    <dbReference type="NCBI Taxonomy" id="1621700"/>
    <lineage>
        <taxon>Bacteria</taxon>
        <taxon>Bacillati</taxon>
        <taxon>Bacillota</taxon>
        <taxon>Bacilli</taxon>
        <taxon>Bacillales</taxon>
        <taxon>Listeriaceae</taxon>
        <taxon>Listeria</taxon>
    </lineage>
</organism>
<feature type="transmembrane region" description="Helical" evidence="1">
    <location>
        <begin position="7"/>
        <end position="30"/>
    </location>
</feature>
<name>A0A3D8TPY5_9LIST</name>
<accession>A0A3D8TPY5</accession>
<evidence type="ECO:0000313" key="2">
    <source>
        <dbReference type="EMBL" id="RDX00855.1"/>
    </source>
</evidence>
<feature type="transmembrane region" description="Helical" evidence="1">
    <location>
        <begin position="36"/>
        <end position="55"/>
    </location>
</feature>
<keyword evidence="1" id="KW-0812">Transmembrane</keyword>